<feature type="disulfide bond" evidence="9">
    <location>
        <begin position="189"/>
        <end position="198"/>
    </location>
</feature>
<keyword evidence="8" id="KW-0479">Metal-binding</keyword>
<keyword evidence="3" id="KW-0813">Transport</keyword>
<evidence type="ECO:0000256" key="9">
    <source>
        <dbReference type="PIRSR" id="PIRSR600175-2"/>
    </source>
</evidence>
<dbReference type="GO" id="GO:0005886">
    <property type="term" value="C:plasma membrane"/>
    <property type="evidence" value="ECO:0007669"/>
    <property type="project" value="TreeGrafter"/>
</dbReference>
<keyword evidence="9" id="KW-1015">Disulfide bond</keyword>
<comment type="similarity">
    <text evidence="2">Belongs to the sodium:neurotransmitter symporter (SNF) (TC 2.A.22) family.</text>
</comment>
<feature type="transmembrane region" description="Helical" evidence="10">
    <location>
        <begin position="150"/>
        <end position="175"/>
    </location>
</feature>
<evidence type="ECO:0000256" key="3">
    <source>
        <dbReference type="ARBA" id="ARBA00022448"/>
    </source>
</evidence>
<dbReference type="PANTHER" id="PTHR11616">
    <property type="entry name" value="SODIUM/CHLORIDE DEPENDENT TRANSPORTER"/>
    <property type="match status" value="1"/>
</dbReference>
<evidence type="ECO:0000256" key="5">
    <source>
        <dbReference type="ARBA" id="ARBA00022847"/>
    </source>
</evidence>
<gene>
    <name evidence="11" type="ORF">Dbus_chr2Lg1045</name>
</gene>
<keyword evidence="5" id="KW-0769">Symport</keyword>
<evidence type="ECO:0000256" key="8">
    <source>
        <dbReference type="PIRSR" id="PIRSR600175-1"/>
    </source>
</evidence>
<keyword evidence="6 10" id="KW-1133">Transmembrane helix</keyword>
<dbReference type="Proteomes" id="UP000494163">
    <property type="component" value="Chromosome 2L"/>
</dbReference>
<keyword evidence="4 10" id="KW-0812">Transmembrane</keyword>
<dbReference type="OMA" id="PSCISHN"/>
<dbReference type="InterPro" id="IPR037272">
    <property type="entry name" value="SNS_sf"/>
</dbReference>
<evidence type="ECO:0000256" key="10">
    <source>
        <dbReference type="SAM" id="Phobius"/>
    </source>
</evidence>
<evidence type="ECO:0000313" key="12">
    <source>
        <dbReference type="Proteomes" id="UP000494163"/>
    </source>
</evidence>
<protein>
    <submittedName>
        <fullName evidence="11">CG31904</fullName>
    </submittedName>
</protein>
<evidence type="ECO:0000256" key="2">
    <source>
        <dbReference type="ARBA" id="ARBA00006459"/>
    </source>
</evidence>
<name>A0A0M4EBT3_DROBS</name>
<dbReference type="PANTHER" id="PTHR11616:SF240">
    <property type="entry name" value="BLOATED TUBULES, ISOFORM B-RELATED"/>
    <property type="match status" value="1"/>
</dbReference>
<dbReference type="Pfam" id="PF00209">
    <property type="entry name" value="SNF"/>
    <property type="match status" value="1"/>
</dbReference>
<dbReference type="SUPFAM" id="SSF161070">
    <property type="entry name" value="SNF-like"/>
    <property type="match status" value="1"/>
</dbReference>
<dbReference type="InterPro" id="IPR000175">
    <property type="entry name" value="Na/ntran_symport"/>
</dbReference>
<dbReference type="AlphaFoldDB" id="A0A0M4EBT3"/>
<dbReference type="GO" id="GO:0046872">
    <property type="term" value="F:metal ion binding"/>
    <property type="evidence" value="ECO:0007669"/>
    <property type="project" value="UniProtKB-KW"/>
</dbReference>
<feature type="transmembrane region" description="Helical" evidence="10">
    <location>
        <begin position="106"/>
        <end position="129"/>
    </location>
</feature>
<organism evidence="11 12">
    <name type="scientific">Drosophila busckii</name>
    <name type="common">Fruit fly</name>
    <dbReference type="NCBI Taxonomy" id="30019"/>
    <lineage>
        <taxon>Eukaryota</taxon>
        <taxon>Metazoa</taxon>
        <taxon>Ecdysozoa</taxon>
        <taxon>Arthropoda</taxon>
        <taxon>Hexapoda</taxon>
        <taxon>Insecta</taxon>
        <taxon>Pterygota</taxon>
        <taxon>Neoptera</taxon>
        <taxon>Endopterygota</taxon>
        <taxon>Diptera</taxon>
        <taxon>Brachycera</taxon>
        <taxon>Muscomorpha</taxon>
        <taxon>Ephydroidea</taxon>
        <taxon>Drosophilidae</taxon>
        <taxon>Drosophila</taxon>
    </lineage>
</organism>
<accession>A0A0M4EBT3</accession>
<evidence type="ECO:0000256" key="6">
    <source>
        <dbReference type="ARBA" id="ARBA00022989"/>
    </source>
</evidence>
<evidence type="ECO:0000256" key="4">
    <source>
        <dbReference type="ARBA" id="ARBA00022692"/>
    </source>
</evidence>
<dbReference type="EMBL" id="CP012523">
    <property type="protein sequence ID" value="ALC38960.1"/>
    <property type="molecule type" value="Genomic_DNA"/>
</dbReference>
<keyword evidence="12" id="KW-1185">Reference proteome</keyword>
<keyword evidence="8" id="KW-0915">Sodium</keyword>
<keyword evidence="7 10" id="KW-0472">Membrane</keyword>
<feature type="binding site" evidence="8">
    <location>
        <position position="85"/>
    </location>
    <ligand>
        <name>Na(+)</name>
        <dbReference type="ChEBI" id="CHEBI:29101"/>
        <label>1</label>
    </ligand>
</feature>
<reference evidence="11 12" key="1">
    <citation type="submission" date="2015-08" db="EMBL/GenBank/DDBJ databases">
        <title>Ancestral chromatin configuration constrains chromatin evolution on differentiating sex chromosomes in Drosophila.</title>
        <authorList>
            <person name="Zhou Q."/>
            <person name="Bachtrog D."/>
        </authorList>
    </citation>
    <scope>NUCLEOTIDE SEQUENCE [LARGE SCALE GENOMIC DNA]</scope>
    <source>
        <tissue evidence="11">Whole larvae</tissue>
    </source>
</reference>
<evidence type="ECO:0000256" key="7">
    <source>
        <dbReference type="ARBA" id="ARBA00023136"/>
    </source>
</evidence>
<sequence>MKGICGDAKQQLNQCMLLGDTVSVSGNEASPAHGTRSTFRARQVHSMAIRNTSSYDTMDRPFRPDSLRGRWAKSADFYFASSSYAFNSMVFSDVAVWGLLYGGWTFYLSTYLLAVLFYSLPIFLIQTFLGQFSSSGGISAFRVSPIFKGLGYAILLLNLGTLSYYSINAAVPLIYTAHSLTQTLPWMSCNNTWNTPDCSEHSSYDVNASLFV</sequence>
<evidence type="ECO:0000256" key="1">
    <source>
        <dbReference type="ARBA" id="ARBA00004141"/>
    </source>
</evidence>
<dbReference type="GO" id="GO:0015375">
    <property type="term" value="F:glycine:sodium symporter activity"/>
    <property type="evidence" value="ECO:0007669"/>
    <property type="project" value="TreeGrafter"/>
</dbReference>
<feature type="transmembrane region" description="Helical" evidence="10">
    <location>
        <begin position="77"/>
        <end position="100"/>
    </location>
</feature>
<dbReference type="PROSITE" id="PS50267">
    <property type="entry name" value="NA_NEUROTRAN_SYMP_3"/>
    <property type="match status" value="1"/>
</dbReference>
<dbReference type="OrthoDB" id="8041999at2759"/>
<evidence type="ECO:0000313" key="11">
    <source>
        <dbReference type="EMBL" id="ALC38960.1"/>
    </source>
</evidence>
<feature type="non-terminal residue" evidence="11">
    <location>
        <position position="212"/>
    </location>
</feature>
<comment type="subcellular location">
    <subcellularLocation>
        <location evidence="1">Membrane</location>
        <topology evidence="1">Multi-pass membrane protein</topology>
    </subcellularLocation>
</comment>
<proteinExistence type="inferred from homology"/>